<evidence type="ECO:0000256" key="8">
    <source>
        <dbReference type="ARBA" id="ARBA00022679"/>
    </source>
</evidence>
<dbReference type="GO" id="GO:0005886">
    <property type="term" value="C:plasma membrane"/>
    <property type="evidence" value="ECO:0007669"/>
    <property type="project" value="UniProtKB-SubCell"/>
</dbReference>
<evidence type="ECO:0000256" key="4">
    <source>
        <dbReference type="ARBA" id="ARBA00022475"/>
    </source>
</evidence>
<evidence type="ECO:0000313" key="22">
    <source>
        <dbReference type="Proteomes" id="UP000189703"/>
    </source>
</evidence>
<evidence type="ECO:0000256" key="18">
    <source>
        <dbReference type="ARBA" id="ARBA00023180"/>
    </source>
</evidence>
<keyword evidence="4" id="KW-1003">Cell membrane</keyword>
<dbReference type="Pfam" id="PF13855">
    <property type="entry name" value="LRR_8"/>
    <property type="match status" value="1"/>
</dbReference>
<dbReference type="FunFam" id="3.30.200.20:FF:000530">
    <property type="entry name" value="receptor protein-tyrosine kinase CEPR1"/>
    <property type="match status" value="1"/>
</dbReference>
<dbReference type="PROSITE" id="PS00107">
    <property type="entry name" value="PROTEIN_KINASE_ATP"/>
    <property type="match status" value="1"/>
</dbReference>
<keyword evidence="22" id="KW-1185">Reference proteome</keyword>
<protein>
    <recommendedName>
        <fullName evidence="3">non-specific serine/threonine protein kinase</fullName>
        <ecNumber evidence="3">2.7.11.1</ecNumber>
    </recommendedName>
</protein>
<keyword evidence="12" id="KW-0547">Nucleotide-binding</keyword>
<dbReference type="SUPFAM" id="SSF56112">
    <property type="entry name" value="Protein kinase-like (PK-like)"/>
    <property type="match status" value="1"/>
</dbReference>
<keyword evidence="9" id="KW-0812">Transmembrane</keyword>
<dbReference type="STRING" id="4432.A0A1U8AMI3"/>
<keyword evidence="13" id="KW-0418">Kinase</keyword>
<accession>A0A1U8AMI3</accession>
<dbReference type="InterPro" id="IPR013210">
    <property type="entry name" value="LRR_N_plant-typ"/>
</dbReference>
<evidence type="ECO:0000256" key="3">
    <source>
        <dbReference type="ARBA" id="ARBA00012513"/>
    </source>
</evidence>
<dbReference type="OMA" id="PPYLCYR"/>
<comment type="subcellular location">
    <subcellularLocation>
        <location evidence="1">Cell membrane</location>
        <topology evidence="1">Single-pass type I membrane protein</topology>
    </subcellularLocation>
</comment>
<dbReference type="InterPro" id="IPR017441">
    <property type="entry name" value="Protein_kinase_ATP_BS"/>
</dbReference>
<evidence type="ECO:0000256" key="17">
    <source>
        <dbReference type="ARBA" id="ARBA00023170"/>
    </source>
</evidence>
<evidence type="ECO:0000256" key="2">
    <source>
        <dbReference type="ARBA" id="ARBA00008684"/>
    </source>
</evidence>
<name>A0A1U8AMI3_NELNU</name>
<dbReference type="GO" id="GO:0051606">
    <property type="term" value="P:detection of stimulus"/>
    <property type="evidence" value="ECO:0007669"/>
    <property type="project" value="UniProtKB-ARBA"/>
</dbReference>
<organism evidence="22 23">
    <name type="scientific">Nelumbo nucifera</name>
    <name type="common">Sacred lotus</name>
    <dbReference type="NCBI Taxonomy" id="4432"/>
    <lineage>
        <taxon>Eukaryota</taxon>
        <taxon>Viridiplantae</taxon>
        <taxon>Streptophyta</taxon>
        <taxon>Embryophyta</taxon>
        <taxon>Tracheophyta</taxon>
        <taxon>Spermatophyta</taxon>
        <taxon>Magnoliopsida</taxon>
        <taxon>Proteales</taxon>
        <taxon>Nelumbonaceae</taxon>
        <taxon>Nelumbo</taxon>
    </lineage>
</organism>
<evidence type="ECO:0000256" key="13">
    <source>
        <dbReference type="ARBA" id="ARBA00022777"/>
    </source>
</evidence>
<proteinExistence type="inferred from homology"/>
<keyword evidence="10" id="KW-0732">Signal</keyword>
<keyword evidence="18" id="KW-0325">Glycoprotein</keyword>
<evidence type="ECO:0000256" key="14">
    <source>
        <dbReference type="ARBA" id="ARBA00022840"/>
    </source>
</evidence>
<dbReference type="InterPro" id="IPR000719">
    <property type="entry name" value="Prot_kinase_dom"/>
</dbReference>
<evidence type="ECO:0000256" key="5">
    <source>
        <dbReference type="ARBA" id="ARBA00022527"/>
    </source>
</evidence>
<evidence type="ECO:0000256" key="9">
    <source>
        <dbReference type="ARBA" id="ARBA00022692"/>
    </source>
</evidence>
<dbReference type="InterPro" id="IPR008271">
    <property type="entry name" value="Ser/Thr_kinase_AS"/>
</dbReference>
<keyword evidence="15" id="KW-1133">Transmembrane helix</keyword>
<evidence type="ECO:0000256" key="20">
    <source>
        <dbReference type="ARBA" id="ARBA00048679"/>
    </source>
</evidence>
<evidence type="ECO:0000256" key="19">
    <source>
        <dbReference type="ARBA" id="ARBA00047899"/>
    </source>
</evidence>
<dbReference type="AlphaFoldDB" id="A0A1U8AMI3"/>
<sequence>MTHHRTIRSLLVLFSVLLLFLLPCFPATSLTEDAIFLHRVKNSHLDDPTGSLNDWNLTPQVANITPCNWTGIVCDPLSLSIISIDLSGLHIYGYFPADFCRIPTLQNLSLADNFFNGSLTSASISSCSHLHHLNLSLNLFVGNLPDFTPDFVNLRSLDLSFNNFSGHIPPSFGRFPNLTIFCLQENLLNGIIPAFLTNLTQLTRLELAYNPFAPGPLPLHIGNLTMLENLWLPKCNLVGEIPDSLGNLVSLRNLDLSDNYLSHRIPESIGGLKSVQQIELFNNLFYGELPDNLGNLTALKWFDASQNNLTGRLPGKLAGLHLVSLALNDNNLEGEIPEILSSNPGLAQLKLFNNSFSGTLPLDLGRNSNLEDFDVSSNSLVGKLPPYLCYRGKLQRLVAFNNRFSGELPEQYSDCKSLTYVRIFDNELEGKVPDGIWSLPRLYLLEMSNNGFEGSVSPAISGAQNLTKLLISGNNFSGEIPAEICGLQTLQVIDGSRNRFSSELPSCITGIRRLNKLDLQENLLSGEIPDKLSSWNDLVELNLSNNKFSGKIPSELGMLPVLTYLDLSRNLLSGAIPAELTKLNLNKFNLSDNKLSGKIPSGFAYNVYADSLDGNPNLCSVESVKPFPRCPKVKSATAWFLVAVFASLALLLVLVIFWLYKSRVEEIGGETKSPWKLTSFHRLSFKEEEVFSSLTEENLIGTGGSGQVYRAKLKSGQMVAVKKLWEGSGRPKTDVAFRSEVETLGRIRHGNIVKLLFSCTSEGDDCRVLVYEYMEKGSLGELLHGEKGGIQLDWPKRFKIAVGTAQALAYLHHDCVPAIVHRDVKSNNILLDNEFNPHVADFGLARTLQREVCDGDGELVTSRVAGSYGYIAPEYAYTFKVTEKSDVYSFGVVLMELVTGKRPTDPSFGENKDMVKWVTEAAVAACKEDTELLVKKVIDARMNVDSCDYQEINKVLNVALLCTSTYPLSRPTMRRVVELLKDHTSVGYSGLPPCIK</sequence>
<keyword evidence="8" id="KW-0808">Transferase</keyword>
<dbReference type="Pfam" id="PF00069">
    <property type="entry name" value="Pkinase"/>
    <property type="match status" value="1"/>
</dbReference>
<dbReference type="FunFam" id="3.80.10.10:FF:000470">
    <property type="entry name" value="LRR receptor-like serine/threonine-protein kinase RPK2"/>
    <property type="match status" value="1"/>
</dbReference>
<dbReference type="FunFam" id="3.80.10.10:FF:000215">
    <property type="entry name" value="Receptor-like protein kinase HSL1"/>
    <property type="match status" value="1"/>
</dbReference>
<dbReference type="eggNOG" id="ENOG502R5E1">
    <property type="taxonomic scope" value="Eukaryota"/>
</dbReference>
<dbReference type="RefSeq" id="XP_010268651.1">
    <property type="nucleotide sequence ID" value="XM_010270349.2"/>
</dbReference>
<gene>
    <name evidence="23" type="primary">LOC104605541</name>
</gene>
<dbReference type="GO" id="GO:0016020">
    <property type="term" value="C:membrane"/>
    <property type="evidence" value="ECO:0000318"/>
    <property type="project" value="GO_Central"/>
</dbReference>
<dbReference type="SMART" id="SM00369">
    <property type="entry name" value="LRR_TYP"/>
    <property type="match status" value="3"/>
</dbReference>
<dbReference type="GO" id="GO:0006952">
    <property type="term" value="P:defense response"/>
    <property type="evidence" value="ECO:0007669"/>
    <property type="project" value="UniProtKB-ARBA"/>
</dbReference>
<dbReference type="GeneID" id="104605541"/>
<dbReference type="InterPro" id="IPR001611">
    <property type="entry name" value="Leu-rich_rpt"/>
</dbReference>
<evidence type="ECO:0000256" key="7">
    <source>
        <dbReference type="ARBA" id="ARBA00022614"/>
    </source>
</evidence>
<dbReference type="SMART" id="SM00220">
    <property type="entry name" value="S_TKc"/>
    <property type="match status" value="1"/>
</dbReference>
<dbReference type="Gene3D" id="3.80.10.10">
    <property type="entry name" value="Ribonuclease Inhibitor"/>
    <property type="match status" value="3"/>
</dbReference>
<dbReference type="InterPro" id="IPR051716">
    <property type="entry name" value="Plant_RL_S/T_kinase"/>
</dbReference>
<dbReference type="GO" id="GO:0033612">
    <property type="term" value="F:receptor serine/threonine kinase binding"/>
    <property type="evidence" value="ECO:0000318"/>
    <property type="project" value="GO_Central"/>
</dbReference>
<keyword evidence="6" id="KW-0597">Phosphoprotein</keyword>
<keyword evidence="11" id="KW-0677">Repeat</keyword>
<dbReference type="Gene3D" id="1.10.510.10">
    <property type="entry name" value="Transferase(Phosphotransferase) domain 1"/>
    <property type="match status" value="1"/>
</dbReference>
<dbReference type="InterPro" id="IPR032675">
    <property type="entry name" value="LRR_dom_sf"/>
</dbReference>
<comment type="catalytic activity">
    <reaction evidence="19">
        <text>L-threonyl-[protein] + ATP = O-phospho-L-threonyl-[protein] + ADP + H(+)</text>
        <dbReference type="Rhea" id="RHEA:46608"/>
        <dbReference type="Rhea" id="RHEA-COMP:11060"/>
        <dbReference type="Rhea" id="RHEA-COMP:11605"/>
        <dbReference type="ChEBI" id="CHEBI:15378"/>
        <dbReference type="ChEBI" id="CHEBI:30013"/>
        <dbReference type="ChEBI" id="CHEBI:30616"/>
        <dbReference type="ChEBI" id="CHEBI:61977"/>
        <dbReference type="ChEBI" id="CHEBI:456216"/>
        <dbReference type="EC" id="2.7.11.1"/>
    </reaction>
</comment>
<dbReference type="SUPFAM" id="SSF52047">
    <property type="entry name" value="RNI-like"/>
    <property type="match status" value="1"/>
</dbReference>
<evidence type="ECO:0000256" key="15">
    <source>
        <dbReference type="ARBA" id="ARBA00022989"/>
    </source>
</evidence>
<keyword evidence="5" id="KW-0723">Serine/threonine-protein kinase</keyword>
<dbReference type="EC" id="2.7.11.1" evidence="3"/>
<dbReference type="GO" id="GO:0009791">
    <property type="term" value="P:post-embryonic development"/>
    <property type="evidence" value="ECO:0007669"/>
    <property type="project" value="UniProtKB-ARBA"/>
</dbReference>
<keyword evidence="17" id="KW-0675">Receptor</keyword>
<evidence type="ECO:0000256" key="12">
    <source>
        <dbReference type="ARBA" id="ARBA00022741"/>
    </source>
</evidence>
<dbReference type="FunFam" id="3.80.10.10:FF:000453">
    <property type="entry name" value="Leucine-rich receptor-like protein kinase family protein"/>
    <property type="match status" value="1"/>
</dbReference>
<comment type="similarity">
    <text evidence="2">Belongs to the protein kinase superfamily. Ser/Thr protein kinase family.</text>
</comment>
<dbReference type="InterPro" id="IPR011009">
    <property type="entry name" value="Kinase-like_dom_sf"/>
</dbReference>
<evidence type="ECO:0000256" key="16">
    <source>
        <dbReference type="ARBA" id="ARBA00023136"/>
    </source>
</evidence>
<keyword evidence="16" id="KW-0472">Membrane</keyword>
<reference evidence="23" key="1">
    <citation type="submission" date="2025-08" db="UniProtKB">
        <authorList>
            <consortium name="RefSeq"/>
        </authorList>
    </citation>
    <scope>IDENTIFICATION</scope>
</reference>
<evidence type="ECO:0000256" key="10">
    <source>
        <dbReference type="ARBA" id="ARBA00022729"/>
    </source>
</evidence>
<evidence type="ECO:0000313" key="23">
    <source>
        <dbReference type="RefSeq" id="XP_010268651.1"/>
    </source>
</evidence>
<feature type="domain" description="Protein kinase" evidence="21">
    <location>
        <begin position="694"/>
        <end position="986"/>
    </location>
</feature>
<dbReference type="PANTHER" id="PTHR48053">
    <property type="entry name" value="LEUCINE RICH REPEAT FAMILY PROTEIN, EXPRESSED"/>
    <property type="match status" value="1"/>
</dbReference>
<dbReference type="Proteomes" id="UP000189703">
    <property type="component" value="Unplaced"/>
</dbReference>
<keyword evidence="14" id="KW-0067">ATP-binding</keyword>
<dbReference type="PROSITE" id="PS50011">
    <property type="entry name" value="PROTEIN_KINASE_DOM"/>
    <property type="match status" value="1"/>
</dbReference>
<dbReference type="Pfam" id="PF00560">
    <property type="entry name" value="LRR_1"/>
    <property type="match status" value="6"/>
</dbReference>
<dbReference type="Pfam" id="PF08263">
    <property type="entry name" value="LRRNT_2"/>
    <property type="match status" value="1"/>
</dbReference>
<dbReference type="PROSITE" id="PS00108">
    <property type="entry name" value="PROTEIN_KINASE_ST"/>
    <property type="match status" value="1"/>
</dbReference>
<evidence type="ECO:0000256" key="6">
    <source>
        <dbReference type="ARBA" id="ARBA00022553"/>
    </source>
</evidence>
<dbReference type="FunFam" id="1.10.510.10:FF:000417">
    <property type="entry name" value="Leucine-rich repeat receptor-like protein kinase"/>
    <property type="match status" value="1"/>
</dbReference>
<evidence type="ECO:0000256" key="1">
    <source>
        <dbReference type="ARBA" id="ARBA00004251"/>
    </source>
</evidence>
<evidence type="ECO:0000256" key="11">
    <source>
        <dbReference type="ARBA" id="ARBA00022737"/>
    </source>
</evidence>
<evidence type="ECO:0000259" key="21">
    <source>
        <dbReference type="PROSITE" id="PS50011"/>
    </source>
</evidence>
<keyword evidence="7" id="KW-0433">Leucine-rich repeat</keyword>
<dbReference type="SUPFAM" id="SSF52058">
    <property type="entry name" value="L domain-like"/>
    <property type="match status" value="1"/>
</dbReference>
<dbReference type="GO" id="GO:0051707">
    <property type="term" value="P:response to other organism"/>
    <property type="evidence" value="ECO:0007669"/>
    <property type="project" value="UniProtKB-ARBA"/>
</dbReference>
<dbReference type="PANTHER" id="PTHR48053:SF159">
    <property type="entry name" value="PROTEIN KINASE DOMAIN-CONTAINING PROTEIN"/>
    <property type="match status" value="1"/>
</dbReference>
<dbReference type="KEGG" id="nnu:104605541"/>
<dbReference type="Gene3D" id="3.30.200.20">
    <property type="entry name" value="Phosphorylase Kinase, domain 1"/>
    <property type="match status" value="1"/>
</dbReference>
<comment type="catalytic activity">
    <reaction evidence="20">
        <text>L-seryl-[protein] + ATP = O-phospho-L-seryl-[protein] + ADP + H(+)</text>
        <dbReference type="Rhea" id="RHEA:17989"/>
        <dbReference type="Rhea" id="RHEA-COMP:9863"/>
        <dbReference type="Rhea" id="RHEA-COMP:11604"/>
        <dbReference type="ChEBI" id="CHEBI:15378"/>
        <dbReference type="ChEBI" id="CHEBI:29999"/>
        <dbReference type="ChEBI" id="CHEBI:30616"/>
        <dbReference type="ChEBI" id="CHEBI:83421"/>
        <dbReference type="ChEBI" id="CHEBI:456216"/>
        <dbReference type="EC" id="2.7.11.1"/>
    </reaction>
</comment>
<dbReference type="GO" id="GO:0005524">
    <property type="term" value="F:ATP binding"/>
    <property type="evidence" value="ECO:0007669"/>
    <property type="project" value="UniProtKB-UniRule"/>
</dbReference>
<dbReference type="OrthoDB" id="2021138at2759"/>
<dbReference type="InterPro" id="IPR003591">
    <property type="entry name" value="Leu-rich_rpt_typical-subtyp"/>
</dbReference>
<dbReference type="FunCoup" id="A0A1U8AMI3">
    <property type="interactions" value="452"/>
</dbReference>
<dbReference type="GO" id="GO:0004674">
    <property type="term" value="F:protein serine/threonine kinase activity"/>
    <property type="evidence" value="ECO:0007669"/>
    <property type="project" value="UniProtKB-KW"/>
</dbReference>